<dbReference type="InterPro" id="IPR008634">
    <property type="entry name" value="Gas-vesicle_GvpO"/>
</dbReference>
<protein>
    <submittedName>
        <fullName evidence="2">Gas vesicle protein GvpO</fullName>
    </submittedName>
</protein>
<accession>A0ABV6U051</accession>
<proteinExistence type="predicted"/>
<keyword evidence="3" id="KW-1185">Reference proteome</keyword>
<comment type="caution">
    <text evidence="2">The sequence shown here is derived from an EMBL/GenBank/DDBJ whole genome shotgun (WGS) entry which is preliminary data.</text>
</comment>
<evidence type="ECO:0000313" key="3">
    <source>
        <dbReference type="Proteomes" id="UP001589870"/>
    </source>
</evidence>
<dbReference type="Proteomes" id="UP001589870">
    <property type="component" value="Unassembled WGS sequence"/>
</dbReference>
<evidence type="ECO:0000256" key="1">
    <source>
        <dbReference type="SAM" id="MobiDB-lite"/>
    </source>
</evidence>
<gene>
    <name evidence="2" type="primary">gvpO</name>
    <name evidence="2" type="ORF">ACFHYQ_05885</name>
</gene>
<dbReference type="EMBL" id="JBHMQT010000006">
    <property type="protein sequence ID" value="MFC0861825.1"/>
    <property type="molecule type" value="Genomic_DNA"/>
</dbReference>
<feature type="region of interest" description="Disordered" evidence="1">
    <location>
        <begin position="1"/>
        <end position="32"/>
    </location>
</feature>
<name>A0ABV6U051_9ACTN</name>
<organism evidence="2 3">
    <name type="scientific">Sphaerimonospora cavernae</name>
    <dbReference type="NCBI Taxonomy" id="1740611"/>
    <lineage>
        <taxon>Bacteria</taxon>
        <taxon>Bacillati</taxon>
        <taxon>Actinomycetota</taxon>
        <taxon>Actinomycetes</taxon>
        <taxon>Streptosporangiales</taxon>
        <taxon>Streptosporangiaceae</taxon>
        <taxon>Sphaerimonospora</taxon>
    </lineage>
</organism>
<dbReference type="Pfam" id="PF05800">
    <property type="entry name" value="GvpO"/>
    <property type="match status" value="1"/>
</dbReference>
<dbReference type="RefSeq" id="WP_394300045.1">
    <property type="nucleotide sequence ID" value="NZ_JBHMQT010000006.1"/>
</dbReference>
<sequence length="129" mass="14259">MPPSRRFRYEDEAEPYGRGAASGVVTEEGDEQVDRRRARALNAATAGRAGARYIADLTGKVPEGVTLVEPIEHGWVVGVEVIEDHRIPSSGDILAIYEAEMDDTGDLLAYRRTRRYRRGTGDCVEGLPR</sequence>
<reference evidence="2 3" key="1">
    <citation type="submission" date="2024-09" db="EMBL/GenBank/DDBJ databases">
        <authorList>
            <person name="Sun Q."/>
            <person name="Mori K."/>
        </authorList>
    </citation>
    <scope>NUCLEOTIDE SEQUENCE [LARGE SCALE GENOMIC DNA]</scope>
    <source>
        <strain evidence="2 3">TBRC 1851</strain>
    </source>
</reference>
<evidence type="ECO:0000313" key="2">
    <source>
        <dbReference type="EMBL" id="MFC0861825.1"/>
    </source>
</evidence>